<dbReference type="PANTHER" id="PTHR23257:SF963">
    <property type="entry name" value="AT08303P"/>
    <property type="match status" value="1"/>
</dbReference>
<dbReference type="SMART" id="SM00220">
    <property type="entry name" value="S_TKc"/>
    <property type="match status" value="1"/>
</dbReference>
<dbReference type="SMART" id="SM00666">
    <property type="entry name" value="PB1"/>
    <property type="match status" value="1"/>
</dbReference>
<dbReference type="Pfam" id="PF00564">
    <property type="entry name" value="PB1"/>
    <property type="match status" value="1"/>
</dbReference>
<dbReference type="InterPro" id="IPR008271">
    <property type="entry name" value="Ser/Thr_kinase_AS"/>
</dbReference>
<evidence type="ECO:0000313" key="14">
    <source>
        <dbReference type="Proteomes" id="UP001190926"/>
    </source>
</evidence>
<feature type="region of interest" description="Disordered" evidence="11">
    <location>
        <begin position="1"/>
        <end position="44"/>
    </location>
</feature>
<evidence type="ECO:0000256" key="11">
    <source>
        <dbReference type="SAM" id="MobiDB-lite"/>
    </source>
</evidence>
<feature type="compositionally biased region" description="Polar residues" evidence="11">
    <location>
        <begin position="1"/>
        <end position="18"/>
    </location>
</feature>
<dbReference type="GO" id="GO:0009734">
    <property type="term" value="P:auxin-activated signaling pathway"/>
    <property type="evidence" value="ECO:0007669"/>
    <property type="project" value="UniProtKB-KW"/>
</dbReference>
<dbReference type="PROSITE" id="PS00107">
    <property type="entry name" value="PROTEIN_KINASE_ATP"/>
    <property type="match status" value="1"/>
</dbReference>
<evidence type="ECO:0000256" key="10">
    <source>
        <dbReference type="PROSITE-ProRule" id="PRU10141"/>
    </source>
</evidence>
<feature type="region of interest" description="Disordered" evidence="11">
    <location>
        <begin position="490"/>
        <end position="575"/>
    </location>
</feature>
<evidence type="ECO:0000256" key="2">
    <source>
        <dbReference type="ARBA" id="ARBA00022490"/>
    </source>
</evidence>
<comment type="caution">
    <text evidence="13">The sequence shown here is derived from an EMBL/GenBank/DDBJ whole genome shotgun (WGS) entry which is preliminary data.</text>
</comment>
<dbReference type="SUPFAM" id="SSF56112">
    <property type="entry name" value="Protein kinase-like (PK-like)"/>
    <property type="match status" value="1"/>
</dbReference>
<dbReference type="InterPro" id="IPR001245">
    <property type="entry name" value="Ser-Thr/Tyr_kinase_cat_dom"/>
</dbReference>
<feature type="compositionally biased region" description="Basic and acidic residues" evidence="11">
    <location>
        <begin position="499"/>
        <end position="517"/>
    </location>
</feature>
<dbReference type="GO" id="GO:0004674">
    <property type="term" value="F:protein serine/threonine kinase activity"/>
    <property type="evidence" value="ECO:0007669"/>
    <property type="project" value="UniProtKB-KW"/>
</dbReference>
<keyword evidence="2" id="KW-0963">Cytoplasm</keyword>
<proteinExistence type="predicted"/>
<dbReference type="Gene3D" id="3.30.200.20">
    <property type="entry name" value="Phosphorylase Kinase, domain 1"/>
    <property type="match status" value="1"/>
</dbReference>
<evidence type="ECO:0000256" key="8">
    <source>
        <dbReference type="ARBA" id="ARBA00022840"/>
    </source>
</evidence>
<evidence type="ECO:0000256" key="1">
    <source>
        <dbReference type="ARBA" id="ARBA00004496"/>
    </source>
</evidence>
<dbReference type="FunFam" id="3.30.200.20:FF:000081">
    <property type="entry name" value="Octicosapeptide/phox/Bem1p domain kinase superfamily protein"/>
    <property type="match status" value="1"/>
</dbReference>
<keyword evidence="5" id="KW-0808">Transferase</keyword>
<feature type="compositionally biased region" description="Polar residues" evidence="11">
    <location>
        <begin position="26"/>
        <end position="44"/>
    </location>
</feature>
<evidence type="ECO:0000256" key="6">
    <source>
        <dbReference type="ARBA" id="ARBA00022741"/>
    </source>
</evidence>
<accession>A0AAD4ISZ4</accession>
<dbReference type="PRINTS" id="PR00109">
    <property type="entry name" value="TYRKINASE"/>
</dbReference>
<dbReference type="Gene3D" id="3.10.20.90">
    <property type="entry name" value="Phosphatidylinositol 3-kinase Catalytic Subunit, Chain A, domain 1"/>
    <property type="match status" value="1"/>
</dbReference>
<dbReference type="InterPro" id="IPR000719">
    <property type="entry name" value="Prot_kinase_dom"/>
</dbReference>
<protein>
    <recommendedName>
        <fullName evidence="12">Protein kinase domain-containing protein</fullName>
    </recommendedName>
</protein>
<evidence type="ECO:0000256" key="9">
    <source>
        <dbReference type="ARBA" id="ARBA00023294"/>
    </source>
</evidence>
<dbReference type="Gene3D" id="1.10.510.10">
    <property type="entry name" value="Transferase(Phosphotransferase) domain 1"/>
    <property type="match status" value="1"/>
</dbReference>
<keyword evidence="6 10" id="KW-0547">Nucleotide-binding</keyword>
<evidence type="ECO:0000256" key="5">
    <source>
        <dbReference type="ARBA" id="ARBA00022679"/>
    </source>
</evidence>
<dbReference type="CDD" id="cd06410">
    <property type="entry name" value="PB1_UP2"/>
    <property type="match status" value="1"/>
</dbReference>
<sequence length="1216" mass="133699">MEASKNHNLAQFHSSEPGNQDHHPESQVSQLESSAHANASLKSAETTFSDAKPVLNYSIQTGEEFALEFMRDRVNPRKLVPNIPGDSSNAPSYMELKGILGISNTGSESGSDISMIATAEKDQREFDRKNLSLPRDKINNGSFQSMRPVPHSLSDQNSQRMLMYTSSGTSCSSSTKLKVLCSFGGRILPRPSDGKLRYVGGETRIIRINKDISWKELCRKTTVIYDETCAIKYQLPGEDLDALVSVSSDEDLLNMMEECNVLEDGEGSKKLRMFLFSPGDLDDAHFSLANSECDSEMKYVVAVNGMGIGSRKGSTLSGLASSSGNHLNELDALNVDRDTSRTANDFVGNSNSNMAGFVVSSRAIEPSNSILPTSSKVYETDQYSYHGRTVHHNQERPHASQFVYNVPTSYYTAEISVPQSSDGPISDQIGLEGKSLDSSGAQVTKPLEIEARQKVGGVIPPESDNKSMFANEHLVPSQACGDKTKGSFQVEEPSMMAPKLDRELSSKASKDHGKLEEPVQVSKPLDALTPEPPTSSSNEHFDSGNVPVPDSINSESDPTDLSYFESSNPPPRVFRSEWIPRGQAELLGRISKSDDSRTSQFLVNQSQADTFQPDLDTASVENLQKGNVNISSELSTSTEWPFPQEQETVDNGPTTTQRLKQANTLDVKGSMHENHVLKTETELGLKLPAVGHEDSEEHSEDSIIDWVDGIGSQAVANDVHGHPQPLTGNGEEPNSVPRTKQGDILIDINDRFPCDLLSDIFSKAVLSDSSSDFGPLQKDGPGLSVNIENHDPKRWSFFKRLAGEEFTRRDVSLIDQDHVAFSSGLTKLEEETPLAYDLLPMKRDGVFPSQSGVQDNHGEDDQNGIPGGNGAVSTATSSHYNASHVKVSEGVQYDDLTDNMKIRDSEYEDVFGNTGLPPLDPSMVNFDINSLQIIKNADLEELRELGSGTFGTVYHGKWRGSDVAIKRIKKSCFTGRQSEQERLTFEFWSEAEILSKLHHPNVVAFYGVVQDGPGATLATVTEFMVDGSLRHVLLRKDRHLDRRKRLIIAMDAAFGMEYLHSKNIVHFDLKCDNLLVNLKDPSRPICKVGDFGLSKIKRNTLVSGGVRGTLPWMAPELLNGSSNKVSEKVDVFSFGIVLWEILTGEEPYANMHYGAIIGGIVNNTLRPTIPSYCDSEWRRLMEQCWAPNPALRPSFTEIASRLRVMSSSAQTKKAGS</sequence>
<keyword evidence="9" id="KW-0927">Auxin signaling pathway</keyword>
<dbReference type="InterPro" id="IPR011009">
    <property type="entry name" value="Kinase-like_dom_sf"/>
</dbReference>
<reference evidence="13 14" key="1">
    <citation type="journal article" date="2021" name="Nat. Commun.">
        <title>Incipient diploidization of the medicinal plant Perilla within 10,000 years.</title>
        <authorList>
            <person name="Zhang Y."/>
            <person name="Shen Q."/>
            <person name="Leng L."/>
            <person name="Zhang D."/>
            <person name="Chen S."/>
            <person name="Shi Y."/>
            <person name="Ning Z."/>
            <person name="Chen S."/>
        </authorList>
    </citation>
    <scope>NUCLEOTIDE SEQUENCE [LARGE SCALE GENOMIC DNA]</scope>
    <source>
        <strain evidence="14">cv. PC099</strain>
    </source>
</reference>
<dbReference type="Pfam" id="PF07714">
    <property type="entry name" value="PK_Tyr_Ser-Thr"/>
    <property type="match status" value="1"/>
</dbReference>
<evidence type="ECO:0000313" key="13">
    <source>
        <dbReference type="EMBL" id="KAH6821023.1"/>
    </source>
</evidence>
<keyword evidence="7" id="KW-0418">Kinase</keyword>
<evidence type="ECO:0000259" key="12">
    <source>
        <dbReference type="PROSITE" id="PS50011"/>
    </source>
</evidence>
<keyword evidence="4" id="KW-0597">Phosphoprotein</keyword>
<feature type="region of interest" description="Disordered" evidence="11">
    <location>
        <begin position="848"/>
        <end position="876"/>
    </location>
</feature>
<dbReference type="InterPro" id="IPR050167">
    <property type="entry name" value="Ser_Thr_protein_kinase"/>
</dbReference>
<dbReference type="GO" id="GO:0010928">
    <property type="term" value="P:regulation of auxin mediated signaling pathway"/>
    <property type="evidence" value="ECO:0007669"/>
    <property type="project" value="UniProtKB-ARBA"/>
</dbReference>
<feature type="domain" description="Protein kinase" evidence="12">
    <location>
        <begin position="939"/>
        <end position="1204"/>
    </location>
</feature>
<keyword evidence="8 10" id="KW-0067">ATP-binding</keyword>
<dbReference type="FunFam" id="3.10.20.90:FF:000058">
    <property type="entry name" value="Octicosapeptide/phox/Bem1p domain kinase superfamily protein"/>
    <property type="match status" value="1"/>
</dbReference>
<gene>
    <name evidence="13" type="ORF">C2S53_017657</name>
</gene>
<dbReference type="AlphaFoldDB" id="A0AAD4ISZ4"/>
<dbReference type="GO" id="GO:0005737">
    <property type="term" value="C:cytoplasm"/>
    <property type="evidence" value="ECO:0007669"/>
    <property type="project" value="UniProtKB-SubCell"/>
</dbReference>
<name>A0AAD4ISZ4_PERFH</name>
<dbReference type="Proteomes" id="UP001190926">
    <property type="component" value="Unassembled WGS sequence"/>
</dbReference>
<dbReference type="InterPro" id="IPR017441">
    <property type="entry name" value="Protein_kinase_ATP_BS"/>
</dbReference>
<dbReference type="PROSITE" id="PS00108">
    <property type="entry name" value="PROTEIN_KINASE_ST"/>
    <property type="match status" value="1"/>
</dbReference>
<feature type="binding site" evidence="10">
    <location>
        <position position="970"/>
    </location>
    <ligand>
        <name>ATP</name>
        <dbReference type="ChEBI" id="CHEBI:30616"/>
    </ligand>
</feature>
<evidence type="ECO:0000256" key="3">
    <source>
        <dbReference type="ARBA" id="ARBA00022527"/>
    </source>
</evidence>
<dbReference type="CDD" id="cd13999">
    <property type="entry name" value="STKc_MAP3K-like"/>
    <property type="match status" value="1"/>
</dbReference>
<dbReference type="GO" id="GO:0005524">
    <property type="term" value="F:ATP binding"/>
    <property type="evidence" value="ECO:0007669"/>
    <property type="project" value="UniProtKB-UniRule"/>
</dbReference>
<feature type="region of interest" description="Disordered" evidence="11">
    <location>
        <begin position="717"/>
        <end position="739"/>
    </location>
</feature>
<dbReference type="SUPFAM" id="SSF54277">
    <property type="entry name" value="CAD &amp; PB1 domains"/>
    <property type="match status" value="1"/>
</dbReference>
<evidence type="ECO:0000256" key="4">
    <source>
        <dbReference type="ARBA" id="ARBA00022553"/>
    </source>
</evidence>
<dbReference type="PROSITE" id="PS50011">
    <property type="entry name" value="PROTEIN_KINASE_DOM"/>
    <property type="match status" value="1"/>
</dbReference>
<evidence type="ECO:0000256" key="7">
    <source>
        <dbReference type="ARBA" id="ARBA00022777"/>
    </source>
</evidence>
<dbReference type="InterPro" id="IPR000270">
    <property type="entry name" value="PB1_dom"/>
</dbReference>
<keyword evidence="3" id="KW-0723">Serine/threonine-protein kinase</keyword>
<dbReference type="EMBL" id="SDAM02002784">
    <property type="protein sequence ID" value="KAH6821023.1"/>
    <property type="molecule type" value="Genomic_DNA"/>
</dbReference>
<comment type="subcellular location">
    <subcellularLocation>
        <location evidence="1">Cytoplasm</location>
    </subcellularLocation>
</comment>
<keyword evidence="14" id="KW-1185">Reference proteome</keyword>
<feature type="region of interest" description="Disordered" evidence="11">
    <location>
        <begin position="634"/>
        <end position="654"/>
    </location>
</feature>
<organism evidence="13 14">
    <name type="scientific">Perilla frutescens var. hirtella</name>
    <name type="common">Perilla citriodora</name>
    <name type="synonym">Perilla setoyensis</name>
    <dbReference type="NCBI Taxonomy" id="608512"/>
    <lineage>
        <taxon>Eukaryota</taxon>
        <taxon>Viridiplantae</taxon>
        <taxon>Streptophyta</taxon>
        <taxon>Embryophyta</taxon>
        <taxon>Tracheophyta</taxon>
        <taxon>Spermatophyta</taxon>
        <taxon>Magnoliopsida</taxon>
        <taxon>eudicotyledons</taxon>
        <taxon>Gunneridae</taxon>
        <taxon>Pentapetalae</taxon>
        <taxon>asterids</taxon>
        <taxon>lamiids</taxon>
        <taxon>Lamiales</taxon>
        <taxon>Lamiaceae</taxon>
        <taxon>Nepetoideae</taxon>
        <taxon>Elsholtzieae</taxon>
        <taxon>Perilla</taxon>
    </lineage>
</organism>
<dbReference type="FunFam" id="1.10.510.10:FF:000142">
    <property type="entry name" value="Octicosapeptide/phox/Bem1p domain kinase superfamily protein"/>
    <property type="match status" value="1"/>
</dbReference>
<dbReference type="PANTHER" id="PTHR23257">
    <property type="entry name" value="SERINE-THREONINE PROTEIN KINASE"/>
    <property type="match status" value="1"/>
</dbReference>